<dbReference type="KEGG" id="sper:EW093_15970"/>
<proteinExistence type="predicted"/>
<dbReference type="OrthoDB" id="9803781at2"/>
<dbReference type="InterPro" id="IPR033399">
    <property type="entry name" value="TP_0789-like"/>
</dbReference>
<gene>
    <name evidence="2" type="ORF">EW093_15970</name>
</gene>
<dbReference type="RefSeq" id="WP_149569353.1">
    <property type="nucleotide sequence ID" value="NZ_CP035807.1"/>
</dbReference>
<dbReference type="Pfam" id="PF17131">
    <property type="entry name" value="LolA_like"/>
    <property type="match status" value="1"/>
</dbReference>
<reference evidence="2 3" key="2">
    <citation type="submission" date="2019-09" db="EMBL/GenBank/DDBJ databases">
        <title>Complete Genome Sequence and Methylome Analysis of free living Spirochaetas.</title>
        <authorList>
            <person name="Leshcheva N."/>
            <person name="Mikheeva N."/>
        </authorList>
    </citation>
    <scope>NUCLEOTIDE SEQUENCE [LARGE SCALE GENOMIC DNA]</scope>
    <source>
        <strain evidence="2 3">P</strain>
    </source>
</reference>
<evidence type="ECO:0000259" key="1">
    <source>
        <dbReference type="Pfam" id="PF17131"/>
    </source>
</evidence>
<name>A0A5C1QGC5_9SPIO</name>
<organism evidence="2 3">
    <name type="scientific">Thiospirochaeta perfilievii</name>
    <dbReference type="NCBI Taxonomy" id="252967"/>
    <lineage>
        <taxon>Bacteria</taxon>
        <taxon>Pseudomonadati</taxon>
        <taxon>Spirochaetota</taxon>
        <taxon>Spirochaetia</taxon>
        <taxon>Spirochaetales</taxon>
        <taxon>Spirochaetaceae</taxon>
        <taxon>Thiospirochaeta</taxon>
    </lineage>
</organism>
<feature type="domain" description="Uncharacterized protein TP-0789" evidence="1">
    <location>
        <begin position="70"/>
        <end position="255"/>
    </location>
</feature>
<reference evidence="2 3" key="1">
    <citation type="submission" date="2019-02" db="EMBL/GenBank/DDBJ databases">
        <authorList>
            <person name="Fomenkov A."/>
            <person name="Dubinina G."/>
            <person name="Grabovich M."/>
            <person name="Vincze T."/>
            <person name="Roberts R.J."/>
        </authorList>
    </citation>
    <scope>NUCLEOTIDE SEQUENCE [LARGE SCALE GENOMIC DNA]</scope>
    <source>
        <strain evidence="2 3">P</strain>
    </source>
</reference>
<keyword evidence="2" id="KW-0449">Lipoprotein</keyword>
<dbReference type="Gene3D" id="2.50.20.10">
    <property type="entry name" value="Lipoprotein localisation LolA/LolB/LppX"/>
    <property type="match status" value="1"/>
</dbReference>
<dbReference type="AlphaFoldDB" id="A0A5C1QGC5"/>
<dbReference type="CDD" id="cd16329">
    <property type="entry name" value="LolA_like"/>
    <property type="match status" value="1"/>
</dbReference>
<sequence>MKKLWITLLLLISMTLFGDNLDNILNEFANRIRIPNLYGKFSITLISKNGDKREIKADAYQKMSDNNQMNRLFLFSYPPSVRDTGFLIHSFYSEGENKMWIYLPVVKKIKRISLENSGGGYFMGSDFSYSDFISRSYSNYTQELIGEEIIENQNCYVVKEYGTTLEEKNELGYSYIINYYNKQTSFLIGRDFYELSGELLKTYRVKKIKVLGEYIYPTEIVMENQQNKHKSIISVTDIEIKELPDRYFTTRFLTR</sequence>
<dbReference type="EMBL" id="CP035807">
    <property type="protein sequence ID" value="QEN06119.1"/>
    <property type="molecule type" value="Genomic_DNA"/>
</dbReference>
<evidence type="ECO:0000313" key="3">
    <source>
        <dbReference type="Proteomes" id="UP000323824"/>
    </source>
</evidence>
<evidence type="ECO:0000313" key="2">
    <source>
        <dbReference type="EMBL" id="QEN06119.1"/>
    </source>
</evidence>
<protein>
    <submittedName>
        <fullName evidence="2">Outer membrane lipoprotein-sorting protein</fullName>
    </submittedName>
</protein>
<accession>A0A5C1QGC5</accession>
<keyword evidence="3" id="KW-1185">Reference proteome</keyword>
<dbReference type="Proteomes" id="UP000323824">
    <property type="component" value="Chromosome"/>
</dbReference>